<feature type="region of interest" description="Disordered" evidence="1">
    <location>
        <begin position="375"/>
        <end position="404"/>
    </location>
</feature>
<evidence type="ECO:0000313" key="3">
    <source>
        <dbReference type="Proteomes" id="UP000077202"/>
    </source>
</evidence>
<feature type="compositionally biased region" description="Low complexity" evidence="1">
    <location>
        <begin position="243"/>
        <end position="255"/>
    </location>
</feature>
<organism evidence="2 3">
    <name type="scientific">Marchantia polymorpha subsp. ruderalis</name>
    <dbReference type="NCBI Taxonomy" id="1480154"/>
    <lineage>
        <taxon>Eukaryota</taxon>
        <taxon>Viridiplantae</taxon>
        <taxon>Streptophyta</taxon>
        <taxon>Embryophyta</taxon>
        <taxon>Marchantiophyta</taxon>
        <taxon>Marchantiopsida</taxon>
        <taxon>Marchantiidae</taxon>
        <taxon>Marchantiales</taxon>
        <taxon>Marchantiaceae</taxon>
        <taxon>Marchantia</taxon>
    </lineage>
</organism>
<feature type="region of interest" description="Disordered" evidence="1">
    <location>
        <begin position="542"/>
        <end position="595"/>
    </location>
</feature>
<accession>A0A176VN61</accession>
<keyword evidence="3" id="KW-1185">Reference proteome</keyword>
<dbReference type="Proteomes" id="UP000077202">
    <property type="component" value="Unassembled WGS sequence"/>
</dbReference>
<dbReference type="EMBL" id="LVLJ01003336">
    <property type="protein sequence ID" value="OAE21853.1"/>
    <property type="molecule type" value="Genomic_DNA"/>
</dbReference>
<evidence type="ECO:0000256" key="1">
    <source>
        <dbReference type="SAM" id="MobiDB-lite"/>
    </source>
</evidence>
<evidence type="ECO:0000313" key="2">
    <source>
        <dbReference type="EMBL" id="OAE21853.1"/>
    </source>
</evidence>
<protein>
    <submittedName>
        <fullName evidence="2">Uncharacterized protein</fullName>
    </submittedName>
</protein>
<dbReference type="AlphaFoldDB" id="A0A176VN61"/>
<feature type="compositionally biased region" description="Low complexity" evidence="1">
    <location>
        <begin position="562"/>
        <end position="577"/>
    </location>
</feature>
<reference evidence="2" key="1">
    <citation type="submission" date="2016-03" db="EMBL/GenBank/DDBJ databases">
        <title>Mechanisms controlling the formation of the plant cell surface in tip-growing cells are functionally conserved among land plants.</title>
        <authorList>
            <person name="Honkanen S."/>
            <person name="Jones V.A."/>
            <person name="Morieri G."/>
            <person name="Champion C."/>
            <person name="Hetherington A.J."/>
            <person name="Kelly S."/>
            <person name="Saint-Marcoux D."/>
            <person name="Proust H."/>
            <person name="Prescott H."/>
            <person name="Dolan L."/>
        </authorList>
    </citation>
    <scope>NUCLEOTIDE SEQUENCE [LARGE SCALE GENOMIC DNA]</scope>
    <source>
        <tissue evidence="2">Whole gametophyte</tissue>
    </source>
</reference>
<feature type="region of interest" description="Disordered" evidence="1">
    <location>
        <begin position="243"/>
        <end position="276"/>
    </location>
</feature>
<name>A0A176VN61_MARPO</name>
<feature type="compositionally biased region" description="Polar residues" evidence="1">
    <location>
        <begin position="546"/>
        <end position="556"/>
    </location>
</feature>
<proteinExistence type="predicted"/>
<sequence>MDAGWSVDHSKIRGAAGRVRWMEERTVQESLLTHSATSVHLLPLISSSYNVGRLIVSSLAGQDPQVPDQSKNRTAWHIGNCTTLTGCGPYEVNMSQALSFIRTYHDLLARSDSCRLVKLELGIELFAINSGTDLDANLNHDGYDPTVSPTTPLQFGSPASNKRLGVYPRSQSMNGRIQKSNFFRSQSFNGGAKGVKATYRGHHSDRPQTQLLNYMNSSGMDQQKVVLMLEKLREMYAASRDQQLQQLQQQQQQQLASDHSSQVKCSPPRTPLRMDDPPVEASTIALLQQKFAQLERYKESVHGQNIQLYPLSQNPESTQHQQAAPPSNTRSGFYYPVDDTLAAAAQQQVFLSLSRSTAAKSTGIADESWEFSDAYPKQQADSVPSGPKDAPNSPCWSRDTSRPTASNNCKFAAADNMNALLHYMLLQQQQPPQPPSMTRANCNSVHQQNLTAFQKMDLSGAMMSGPGAGREPMFSSARDSTSPELGLDFGGFKEPVMTNNTNNVNSSSGSSGNFLFSTSSPLHIAATRATAAKQLPEGWGDGLSLLTRTPTSSPASSGGWGSEASDAWRSSSSSSSESIHERELYTDPIDTSLHL</sequence>
<gene>
    <name evidence="2" type="ORF">AXG93_138s1240</name>
</gene>
<comment type="caution">
    <text evidence="2">The sequence shown here is derived from an EMBL/GenBank/DDBJ whole genome shotgun (WGS) entry which is preliminary data.</text>
</comment>